<dbReference type="EMBL" id="LSYV01000022">
    <property type="protein sequence ID" value="KXZ49376.1"/>
    <property type="molecule type" value="Genomic_DNA"/>
</dbReference>
<feature type="region of interest" description="Disordered" evidence="1">
    <location>
        <begin position="109"/>
        <end position="156"/>
    </location>
</feature>
<dbReference type="Gene3D" id="1.10.510.10">
    <property type="entry name" value="Transferase(Phosphotransferase) domain 1"/>
    <property type="match status" value="1"/>
</dbReference>
<evidence type="ECO:0000259" key="2">
    <source>
        <dbReference type="PROSITE" id="PS50011"/>
    </source>
</evidence>
<dbReference type="OrthoDB" id="535945at2759"/>
<dbReference type="STRING" id="33097.A0A150GHS3"/>
<dbReference type="InterPro" id="IPR011009">
    <property type="entry name" value="Kinase-like_dom_sf"/>
</dbReference>
<dbReference type="Pfam" id="PF07714">
    <property type="entry name" value="PK_Tyr_Ser-Thr"/>
    <property type="match status" value="1"/>
</dbReference>
<feature type="compositionally biased region" description="Acidic residues" evidence="1">
    <location>
        <begin position="902"/>
        <end position="913"/>
    </location>
</feature>
<dbReference type="InterPro" id="IPR051681">
    <property type="entry name" value="Ser/Thr_Kinases-Pseudokinases"/>
</dbReference>
<feature type="region of interest" description="Disordered" evidence="1">
    <location>
        <begin position="555"/>
        <end position="576"/>
    </location>
</feature>
<protein>
    <recommendedName>
        <fullName evidence="2">Protein kinase domain-containing protein</fullName>
    </recommendedName>
</protein>
<dbReference type="InterPro" id="IPR008271">
    <property type="entry name" value="Ser/Thr_kinase_AS"/>
</dbReference>
<evidence type="ECO:0000256" key="1">
    <source>
        <dbReference type="SAM" id="MobiDB-lite"/>
    </source>
</evidence>
<feature type="compositionally biased region" description="Polar residues" evidence="1">
    <location>
        <begin position="141"/>
        <end position="156"/>
    </location>
</feature>
<reference evidence="4" key="1">
    <citation type="journal article" date="2016" name="Nat. Commun.">
        <title>The Gonium pectorale genome demonstrates co-option of cell cycle regulation during the evolution of multicellularity.</title>
        <authorList>
            <person name="Hanschen E.R."/>
            <person name="Marriage T.N."/>
            <person name="Ferris P.J."/>
            <person name="Hamaji T."/>
            <person name="Toyoda A."/>
            <person name="Fujiyama A."/>
            <person name="Neme R."/>
            <person name="Noguchi H."/>
            <person name="Minakuchi Y."/>
            <person name="Suzuki M."/>
            <person name="Kawai-Toyooka H."/>
            <person name="Smith D.R."/>
            <person name="Sparks H."/>
            <person name="Anderson J."/>
            <person name="Bakaric R."/>
            <person name="Luria V."/>
            <person name="Karger A."/>
            <person name="Kirschner M.W."/>
            <person name="Durand P.M."/>
            <person name="Michod R.E."/>
            <person name="Nozaki H."/>
            <person name="Olson B.J."/>
        </authorList>
    </citation>
    <scope>NUCLEOTIDE SEQUENCE [LARGE SCALE GENOMIC DNA]</scope>
    <source>
        <strain evidence="4">NIES-2863</strain>
    </source>
</reference>
<organism evidence="3 4">
    <name type="scientific">Gonium pectorale</name>
    <name type="common">Green alga</name>
    <dbReference type="NCBI Taxonomy" id="33097"/>
    <lineage>
        <taxon>Eukaryota</taxon>
        <taxon>Viridiplantae</taxon>
        <taxon>Chlorophyta</taxon>
        <taxon>core chlorophytes</taxon>
        <taxon>Chlorophyceae</taxon>
        <taxon>CS clade</taxon>
        <taxon>Chlamydomonadales</taxon>
        <taxon>Volvocaceae</taxon>
        <taxon>Gonium</taxon>
    </lineage>
</organism>
<name>A0A150GHS3_GONPE</name>
<feature type="domain" description="Protein kinase" evidence="2">
    <location>
        <begin position="28"/>
        <end position="457"/>
    </location>
</feature>
<dbReference type="PANTHER" id="PTHR44329:SF289">
    <property type="entry name" value="SERINE_THREONINE-PROTEIN KINASE VIK"/>
    <property type="match status" value="1"/>
</dbReference>
<dbReference type="AlphaFoldDB" id="A0A150GHS3"/>
<dbReference type="PROSITE" id="PS00108">
    <property type="entry name" value="PROTEIN_KINASE_ST"/>
    <property type="match status" value="1"/>
</dbReference>
<dbReference type="InterPro" id="IPR000719">
    <property type="entry name" value="Prot_kinase_dom"/>
</dbReference>
<dbReference type="InterPro" id="IPR001245">
    <property type="entry name" value="Ser-Thr/Tyr_kinase_cat_dom"/>
</dbReference>
<gene>
    <name evidence="3" type="ORF">GPECTOR_21g602</name>
</gene>
<dbReference type="PROSITE" id="PS50011">
    <property type="entry name" value="PROTEIN_KINASE_DOM"/>
    <property type="match status" value="1"/>
</dbReference>
<dbReference type="SMART" id="SM00220">
    <property type="entry name" value="S_TKc"/>
    <property type="match status" value="1"/>
</dbReference>
<dbReference type="GO" id="GO:0004674">
    <property type="term" value="F:protein serine/threonine kinase activity"/>
    <property type="evidence" value="ECO:0007669"/>
    <property type="project" value="TreeGrafter"/>
</dbReference>
<dbReference type="Proteomes" id="UP000075714">
    <property type="component" value="Unassembled WGS sequence"/>
</dbReference>
<feature type="region of interest" description="Disordered" evidence="1">
    <location>
        <begin position="704"/>
        <end position="727"/>
    </location>
</feature>
<feature type="compositionally biased region" description="Basic residues" evidence="1">
    <location>
        <begin position="127"/>
        <end position="140"/>
    </location>
</feature>
<feature type="region of interest" description="Disordered" evidence="1">
    <location>
        <begin position="469"/>
        <end position="491"/>
    </location>
</feature>
<feature type="region of interest" description="Disordered" evidence="1">
    <location>
        <begin position="1004"/>
        <end position="1038"/>
    </location>
</feature>
<sequence length="1038" mass="106243">MSRYEEPFRALLWSNVEYTTADELVKDVQDLKWLGQGAQGVVYEGIWQGATVAVKFSIVEDLDTTAYELLFSKLLSHPNVVQTFLAKVAVLDERTIHASQDCSVHLQHAASAGRSLSQPPTMASLPLHHHHHHHHQHSQTRPRNPNPSHSGIRQGAADTSNSLLYRPSEAAGAPAGAEVTAARSSAQLLTTSPGAAGAAPPSCCPSRPASGDLAALGLPARLDSFHSDDGFGDPFGRKCTFTDVREVLASMGAKPGHYIAQMVMEHCDHGSLHSAIQRGIFKPASRWGPKLALRALIRTVREVAQGMFHLHSNNVLHGDLKPANVLLINSRKDRRGYVAKVSDFGLAQFCCKDHISNAPWGTLVYMAPERLLHGQLFPASDVYSFGVMLWEMHHGQRPYEGLHAAQIVMIAAQGGCSSYLTWSQDACEDIVRISQECMAPSPHDRPTFADLMRQLALLEARVRQEGAAAGGGSHVSISMERPTRASSRLSQETNASLPFSVAPSGALTFVSMAQPAAAAPLVPPQPQPAHQAHRLHRAATGPIPVTVQRLSAELAGSGGRRGSHELTGRSSTRSRLSAETCRHPTAPGMVAAVPPPPPAGAALPHSPVKYGGAALPLHGGASTANHHNQLHHNHHHHNTRVRRSVTRGPSFLGIASVPEESVTPPMPSATATMGPAAAAAAAGQTPPDGGALTAVLAQVVRAGNGSAGGGGSTAAADDGSGRRSGGSGAAAIAAALAAQPAMANAVVAELLVRLGQQTVAPLAGRKPEETALAVSPLAQTATVKLPLAQSTSPFSRSPGRVHEVPVRQNSSPAGAIGCADGMSMPYGSGGSGVTRCRTASGSVATAATVAGAQFPQALCVSASLSGLVSATATSGAYAAATDASGAYAAATDASGAGGGDGDGGDDGDDGVGELEDREARSAPLYSGPRGVWTAAAAAAAVASGSPDGGSRSGSASGASAPLPAVAAASAAASSGLLLASSSVCGTSPQLSHGLLQLQLQRQLSGLGAGGGGAGPAPGRVRSSCSRPRECPTITEEPN</sequence>
<proteinExistence type="predicted"/>
<evidence type="ECO:0000313" key="4">
    <source>
        <dbReference type="Proteomes" id="UP000075714"/>
    </source>
</evidence>
<evidence type="ECO:0000313" key="3">
    <source>
        <dbReference type="EMBL" id="KXZ49376.1"/>
    </source>
</evidence>
<feature type="compositionally biased region" description="Gly residues" evidence="1">
    <location>
        <begin position="1006"/>
        <end position="1015"/>
    </location>
</feature>
<comment type="caution">
    <text evidence="3">The sequence shown here is derived from an EMBL/GenBank/DDBJ whole genome shotgun (WGS) entry which is preliminary data.</text>
</comment>
<feature type="region of interest" description="Disordered" evidence="1">
    <location>
        <begin position="892"/>
        <end position="913"/>
    </location>
</feature>
<keyword evidence="4" id="KW-1185">Reference proteome</keyword>
<accession>A0A150GHS3</accession>
<feature type="region of interest" description="Disordered" evidence="1">
    <location>
        <begin position="788"/>
        <end position="812"/>
    </location>
</feature>
<dbReference type="PANTHER" id="PTHR44329">
    <property type="entry name" value="SERINE/THREONINE-PROTEIN KINASE TNNI3K-RELATED"/>
    <property type="match status" value="1"/>
</dbReference>
<dbReference type="SUPFAM" id="SSF56112">
    <property type="entry name" value="Protein kinase-like (PK-like)"/>
    <property type="match status" value="1"/>
</dbReference>
<dbReference type="Gene3D" id="3.30.200.20">
    <property type="entry name" value="Phosphorylase Kinase, domain 1"/>
    <property type="match status" value="1"/>
</dbReference>
<dbReference type="GO" id="GO:0005524">
    <property type="term" value="F:ATP binding"/>
    <property type="evidence" value="ECO:0007669"/>
    <property type="project" value="InterPro"/>
</dbReference>